<feature type="signal peptide" evidence="1">
    <location>
        <begin position="1"/>
        <end position="22"/>
    </location>
</feature>
<evidence type="ECO:0000313" key="3">
    <source>
        <dbReference type="Proteomes" id="UP000197446"/>
    </source>
</evidence>
<evidence type="ECO:0008006" key="4">
    <source>
        <dbReference type="Google" id="ProtNLM"/>
    </source>
</evidence>
<comment type="caution">
    <text evidence="2">The sequence shown here is derived from an EMBL/GenBank/DDBJ whole genome shotgun (WGS) entry which is preliminary data.</text>
</comment>
<keyword evidence="3" id="KW-1185">Reference proteome</keyword>
<dbReference type="EMBL" id="NISI01000005">
    <property type="protein sequence ID" value="OWR03750.1"/>
    <property type="molecule type" value="Genomic_DNA"/>
</dbReference>
<dbReference type="OrthoDB" id="8909994at2"/>
<evidence type="ECO:0000256" key="1">
    <source>
        <dbReference type="SAM" id="SignalP"/>
    </source>
</evidence>
<gene>
    <name evidence="2" type="ORF">CDO81_14820</name>
</gene>
<organism evidence="2 3">
    <name type="scientific">Roseateles puraquae</name>
    <dbReference type="NCBI Taxonomy" id="431059"/>
    <lineage>
        <taxon>Bacteria</taxon>
        <taxon>Pseudomonadati</taxon>
        <taxon>Pseudomonadota</taxon>
        <taxon>Betaproteobacteria</taxon>
        <taxon>Burkholderiales</taxon>
        <taxon>Sphaerotilaceae</taxon>
        <taxon>Roseateles</taxon>
    </lineage>
</organism>
<evidence type="ECO:0000313" key="2">
    <source>
        <dbReference type="EMBL" id="OWR03750.1"/>
    </source>
</evidence>
<dbReference type="Proteomes" id="UP000197446">
    <property type="component" value="Unassembled WGS sequence"/>
</dbReference>
<accession>A0A254N7Q0</accession>
<keyword evidence="1" id="KW-0732">Signal</keyword>
<proteinExistence type="predicted"/>
<dbReference type="AlphaFoldDB" id="A0A254N7Q0"/>
<feature type="chain" id="PRO_5012806821" description="DUF2782 domain-containing protein" evidence="1">
    <location>
        <begin position="23"/>
        <end position="100"/>
    </location>
</feature>
<dbReference type="RefSeq" id="WP_088483989.1">
    <property type="nucleotide sequence ID" value="NZ_NISI01000005.1"/>
</dbReference>
<reference evidence="2 3" key="1">
    <citation type="journal article" date="2007" name="Int. J. Syst. Evol. Microbiol.">
        <title>Description of Pelomonas aquatica sp. nov. and Pelomonas puraquae sp. nov., isolated from industrial and haemodialysis water.</title>
        <authorList>
            <person name="Gomila M."/>
            <person name="Bowien B."/>
            <person name="Falsen E."/>
            <person name="Moore E.R."/>
            <person name="Lalucat J."/>
        </authorList>
    </citation>
    <scope>NUCLEOTIDE SEQUENCE [LARGE SCALE GENOMIC DNA]</scope>
    <source>
        <strain evidence="2 3">CCUG 52769</strain>
    </source>
</reference>
<sequence>MRAPAVSLLLAAAASFGGVALADPPPEPKVEHNVAEDDQVRIEELKVRGETKKVTVKNKKSKAPDYEIIVNDAGRESAGGTGTGLPKSGSGTRVWRVLNF</sequence>
<name>A0A254N7Q0_9BURK</name>
<protein>
    <recommendedName>
        <fullName evidence="4">DUF2782 domain-containing protein</fullName>
    </recommendedName>
</protein>